<organism evidence="1 2">
    <name type="scientific">Antarcticirhabdus aurantiaca</name>
    <dbReference type="NCBI Taxonomy" id="2606717"/>
    <lineage>
        <taxon>Bacteria</taxon>
        <taxon>Pseudomonadati</taxon>
        <taxon>Pseudomonadota</taxon>
        <taxon>Alphaproteobacteria</taxon>
        <taxon>Hyphomicrobiales</taxon>
        <taxon>Aurantimonadaceae</taxon>
        <taxon>Antarcticirhabdus</taxon>
    </lineage>
</organism>
<sequence>MEPSLPLQAAIRARLIATSAVTSIIPASAIVDRNATPALDHSIVIGDGISGPDDGVARNRHMVVADLHIWRKEAGVVGAKQVAGAIRAALMDGPLPVAGFHVADLRIASTRFLRDPGGAHSHGVVSLEARLVEID</sequence>
<accession>A0ACD4NHK5</accession>
<name>A0ACD4NHK5_9HYPH</name>
<evidence type="ECO:0000313" key="2">
    <source>
        <dbReference type="Proteomes" id="UP001163223"/>
    </source>
</evidence>
<dbReference type="EMBL" id="CP113520">
    <property type="protein sequence ID" value="WAJ26277.1"/>
    <property type="molecule type" value="Genomic_DNA"/>
</dbReference>
<proteinExistence type="predicted"/>
<gene>
    <name evidence="1" type="ORF">OXU80_15335</name>
</gene>
<protein>
    <submittedName>
        <fullName evidence="1">DUF3168 domain-containing protein</fullName>
    </submittedName>
</protein>
<dbReference type="Proteomes" id="UP001163223">
    <property type="component" value="Chromosome"/>
</dbReference>
<evidence type="ECO:0000313" key="1">
    <source>
        <dbReference type="EMBL" id="WAJ26277.1"/>
    </source>
</evidence>
<reference evidence="1" key="1">
    <citation type="submission" date="2022-11" db="EMBL/GenBank/DDBJ databases">
        <title>beta-Carotene-producing bacterium, Jeongeuplla avenae sp. nov., alleviates the salt stress of Arabidopsis seedlings.</title>
        <authorList>
            <person name="Jiang L."/>
            <person name="Lee J."/>
        </authorList>
    </citation>
    <scope>NUCLEOTIDE SEQUENCE</scope>
    <source>
        <strain evidence="1">DY_R2A_6</strain>
    </source>
</reference>
<keyword evidence="2" id="KW-1185">Reference proteome</keyword>